<dbReference type="Proteomes" id="UP000075714">
    <property type="component" value="Unassembled WGS sequence"/>
</dbReference>
<feature type="region of interest" description="Disordered" evidence="1">
    <location>
        <begin position="1"/>
        <end position="31"/>
    </location>
</feature>
<evidence type="ECO:0000313" key="3">
    <source>
        <dbReference type="Proteomes" id="UP000075714"/>
    </source>
</evidence>
<organism evidence="2 3">
    <name type="scientific">Gonium pectorale</name>
    <name type="common">Green alga</name>
    <dbReference type="NCBI Taxonomy" id="33097"/>
    <lineage>
        <taxon>Eukaryota</taxon>
        <taxon>Viridiplantae</taxon>
        <taxon>Chlorophyta</taxon>
        <taxon>core chlorophytes</taxon>
        <taxon>Chlorophyceae</taxon>
        <taxon>CS clade</taxon>
        <taxon>Chlamydomonadales</taxon>
        <taxon>Volvocaceae</taxon>
        <taxon>Gonium</taxon>
    </lineage>
</organism>
<evidence type="ECO:0000313" key="2">
    <source>
        <dbReference type="EMBL" id="KXZ48241.1"/>
    </source>
</evidence>
<keyword evidence="3" id="KW-1185">Reference proteome</keyword>
<gene>
    <name evidence="2" type="ORF">GPECTOR_29g21</name>
</gene>
<proteinExistence type="predicted"/>
<reference evidence="3" key="1">
    <citation type="journal article" date="2016" name="Nat. Commun.">
        <title>The Gonium pectorale genome demonstrates co-option of cell cycle regulation during the evolution of multicellularity.</title>
        <authorList>
            <person name="Hanschen E.R."/>
            <person name="Marriage T.N."/>
            <person name="Ferris P.J."/>
            <person name="Hamaji T."/>
            <person name="Toyoda A."/>
            <person name="Fujiyama A."/>
            <person name="Neme R."/>
            <person name="Noguchi H."/>
            <person name="Minakuchi Y."/>
            <person name="Suzuki M."/>
            <person name="Kawai-Toyooka H."/>
            <person name="Smith D.R."/>
            <person name="Sparks H."/>
            <person name="Anderson J."/>
            <person name="Bakaric R."/>
            <person name="Luria V."/>
            <person name="Karger A."/>
            <person name="Kirschner M.W."/>
            <person name="Durand P.M."/>
            <person name="Michod R.E."/>
            <person name="Nozaki H."/>
            <person name="Olson B.J."/>
        </authorList>
    </citation>
    <scope>NUCLEOTIDE SEQUENCE [LARGE SCALE GENOMIC DNA]</scope>
    <source>
        <strain evidence="3">NIES-2863</strain>
    </source>
</reference>
<comment type="caution">
    <text evidence="2">The sequence shown here is derived from an EMBL/GenBank/DDBJ whole genome shotgun (WGS) entry which is preliminary data.</text>
</comment>
<dbReference type="AlphaFoldDB" id="A0A150GEF4"/>
<name>A0A150GEF4_GONPE</name>
<dbReference type="OrthoDB" id="542320at2759"/>
<accession>A0A150GEF4</accession>
<dbReference type="EMBL" id="LSYV01000030">
    <property type="protein sequence ID" value="KXZ48241.1"/>
    <property type="molecule type" value="Genomic_DNA"/>
</dbReference>
<evidence type="ECO:0000256" key="1">
    <source>
        <dbReference type="SAM" id="MobiDB-lite"/>
    </source>
</evidence>
<protein>
    <submittedName>
        <fullName evidence="2">Uncharacterized protein</fullName>
    </submittedName>
</protein>
<sequence>MCSWGGSPQRQPPDAGPGGEDTSEQVEVRKRRALQSLVEQQLGGADPDRAALAVLLQRHGVVVRGGQAEAVGLIEALQAWKRGEWKPEP</sequence>